<dbReference type="Pfam" id="PF13350">
    <property type="entry name" value="Y_phosphatase3"/>
    <property type="match status" value="1"/>
</dbReference>
<evidence type="ECO:0000313" key="3">
    <source>
        <dbReference type="Proteomes" id="UP000807353"/>
    </source>
</evidence>
<accession>A0A9P5XQ30</accession>
<dbReference type="Proteomes" id="UP000807353">
    <property type="component" value="Unassembled WGS sequence"/>
</dbReference>
<reference evidence="2" key="1">
    <citation type="submission" date="2020-11" db="EMBL/GenBank/DDBJ databases">
        <authorList>
            <consortium name="DOE Joint Genome Institute"/>
            <person name="Ahrendt S."/>
            <person name="Riley R."/>
            <person name="Andreopoulos W."/>
            <person name="Labutti K."/>
            <person name="Pangilinan J."/>
            <person name="Ruiz-Duenas F.J."/>
            <person name="Barrasa J.M."/>
            <person name="Sanchez-Garcia M."/>
            <person name="Camarero S."/>
            <person name="Miyauchi S."/>
            <person name="Serrano A."/>
            <person name="Linde D."/>
            <person name="Babiker R."/>
            <person name="Drula E."/>
            <person name="Ayuso-Fernandez I."/>
            <person name="Pacheco R."/>
            <person name="Padilla G."/>
            <person name="Ferreira P."/>
            <person name="Barriuso J."/>
            <person name="Kellner H."/>
            <person name="Castanera R."/>
            <person name="Alfaro M."/>
            <person name="Ramirez L."/>
            <person name="Pisabarro A.G."/>
            <person name="Kuo A."/>
            <person name="Tritt A."/>
            <person name="Lipzen A."/>
            <person name="He G."/>
            <person name="Yan M."/>
            <person name="Ng V."/>
            <person name="Cullen D."/>
            <person name="Martin F."/>
            <person name="Rosso M.-N."/>
            <person name="Henrissat B."/>
            <person name="Hibbett D."/>
            <person name="Martinez A.T."/>
            <person name="Grigoriev I.V."/>
        </authorList>
    </citation>
    <scope>NUCLEOTIDE SEQUENCE</scope>
    <source>
        <strain evidence="2">CBS 247.69</strain>
    </source>
</reference>
<comment type="caution">
    <text evidence="2">The sequence shown here is derived from an EMBL/GenBank/DDBJ whole genome shotgun (WGS) entry which is preliminary data.</text>
</comment>
<feature type="non-terminal residue" evidence="2">
    <location>
        <position position="178"/>
    </location>
</feature>
<organism evidence="2 3">
    <name type="scientific">Collybia nuda</name>
    <dbReference type="NCBI Taxonomy" id="64659"/>
    <lineage>
        <taxon>Eukaryota</taxon>
        <taxon>Fungi</taxon>
        <taxon>Dikarya</taxon>
        <taxon>Basidiomycota</taxon>
        <taxon>Agaricomycotina</taxon>
        <taxon>Agaricomycetes</taxon>
        <taxon>Agaricomycetidae</taxon>
        <taxon>Agaricales</taxon>
        <taxon>Tricholomatineae</taxon>
        <taxon>Clitocybaceae</taxon>
        <taxon>Collybia</taxon>
    </lineage>
</organism>
<gene>
    <name evidence="2" type="ORF">BDZ94DRAFT_708864</name>
</gene>
<dbReference type="OrthoDB" id="9988524at2759"/>
<name>A0A9P5XQ30_9AGAR</name>
<dbReference type="PROSITE" id="PS50056">
    <property type="entry name" value="TYR_PHOSPHATASE_2"/>
    <property type="match status" value="1"/>
</dbReference>
<evidence type="ECO:0000313" key="2">
    <source>
        <dbReference type="EMBL" id="KAF9455493.1"/>
    </source>
</evidence>
<dbReference type="AlphaFoldDB" id="A0A9P5XQ30"/>
<dbReference type="EMBL" id="MU150643">
    <property type="protein sequence ID" value="KAF9455493.1"/>
    <property type="molecule type" value="Genomic_DNA"/>
</dbReference>
<evidence type="ECO:0000259" key="1">
    <source>
        <dbReference type="PROSITE" id="PS50056"/>
    </source>
</evidence>
<dbReference type="InterPro" id="IPR016130">
    <property type="entry name" value="Tyr_Pase_AS"/>
</dbReference>
<proteinExistence type="predicted"/>
<feature type="domain" description="Tyrosine specific protein phosphatases" evidence="1">
    <location>
        <begin position="128"/>
        <end position="178"/>
    </location>
</feature>
<dbReference type="SUPFAM" id="SSF52799">
    <property type="entry name" value="(Phosphotyrosine protein) phosphatases II"/>
    <property type="match status" value="1"/>
</dbReference>
<keyword evidence="3" id="KW-1185">Reference proteome</keyword>
<dbReference type="InterPro" id="IPR000387">
    <property type="entry name" value="Tyr_Pase_dom"/>
</dbReference>
<dbReference type="InterPro" id="IPR026893">
    <property type="entry name" value="Tyr/Ser_Pase_IphP-type"/>
</dbReference>
<protein>
    <submittedName>
        <fullName evidence="2">Tyrosine/serine-protein phosphatase IphP-type</fullName>
    </submittedName>
</protein>
<sequence>MSDTRDIQTILSSPPFVVVEGVVNIRHLGGYAASDSQWVVKPMAIFRSGEPSSITEAGKEQLRALGVVKVFDLRSEQEIKQFKTASPTIEGIEMINAPVYTKDETFDPANIEKLLKRFEADEIGTGVRMYLDILDQAGPAFRVVFQHITHEPNNSCLVHCTSGKDRTGLFSALLLMVC</sequence>
<dbReference type="InterPro" id="IPR029021">
    <property type="entry name" value="Prot-tyrosine_phosphatase-like"/>
</dbReference>
<dbReference type="PROSITE" id="PS00383">
    <property type="entry name" value="TYR_PHOSPHATASE_1"/>
    <property type="match status" value="1"/>
</dbReference>
<dbReference type="Gene3D" id="3.90.190.10">
    <property type="entry name" value="Protein tyrosine phosphatase superfamily"/>
    <property type="match status" value="1"/>
</dbReference>
<dbReference type="GO" id="GO:0004721">
    <property type="term" value="F:phosphoprotein phosphatase activity"/>
    <property type="evidence" value="ECO:0007669"/>
    <property type="project" value="InterPro"/>
</dbReference>